<organism evidence="2 3">
    <name type="scientific">Tanacetum coccineum</name>
    <dbReference type="NCBI Taxonomy" id="301880"/>
    <lineage>
        <taxon>Eukaryota</taxon>
        <taxon>Viridiplantae</taxon>
        <taxon>Streptophyta</taxon>
        <taxon>Embryophyta</taxon>
        <taxon>Tracheophyta</taxon>
        <taxon>Spermatophyta</taxon>
        <taxon>Magnoliopsida</taxon>
        <taxon>eudicotyledons</taxon>
        <taxon>Gunneridae</taxon>
        <taxon>Pentapetalae</taxon>
        <taxon>asterids</taxon>
        <taxon>campanulids</taxon>
        <taxon>Asterales</taxon>
        <taxon>Asteraceae</taxon>
        <taxon>Asteroideae</taxon>
        <taxon>Anthemideae</taxon>
        <taxon>Anthemidinae</taxon>
        <taxon>Tanacetum</taxon>
    </lineage>
</organism>
<evidence type="ECO:0000313" key="2">
    <source>
        <dbReference type="EMBL" id="GJT65958.1"/>
    </source>
</evidence>
<dbReference type="EMBL" id="BQNB010017674">
    <property type="protein sequence ID" value="GJT65958.1"/>
    <property type="molecule type" value="Genomic_DNA"/>
</dbReference>
<evidence type="ECO:0008006" key="4">
    <source>
        <dbReference type="Google" id="ProtNLM"/>
    </source>
</evidence>
<dbReference type="Proteomes" id="UP001151760">
    <property type="component" value="Unassembled WGS sequence"/>
</dbReference>
<feature type="compositionally biased region" description="Polar residues" evidence="1">
    <location>
        <begin position="331"/>
        <end position="345"/>
    </location>
</feature>
<feature type="region of interest" description="Disordered" evidence="1">
    <location>
        <begin position="1"/>
        <end position="29"/>
    </location>
</feature>
<protein>
    <recommendedName>
        <fullName evidence="4">DUF1985 domain-containing protein</fullName>
    </recommendedName>
</protein>
<sequence>MAESSNPQQTSPQQQQDQQESPGTPIPFDPALQVNFSPDEINIKPNNEVALLYPDHNNKDYFKIVFDFISKCCLRNAFTKTPTQYKEYLVEFWYTAKVLPKTNKVWFSTPTWGIKGEVGVNSFKNAIGANYLAHSSEYDEPPTQELVKQWFPTIGYNGLIEATRTLKKSFLPPRRRLLMAQISQCLGGKTGRYDQISNKDAMILYCLANRHKMEGYGTDEVNFNPTQIFSIHNWGLKKNQPEGPPFTDHMLAICNADKPMEFKAPKTTFKTEKKDPKGKKPGAKSGHGKQLLVSKNHPQSKIESAKSVSLSKEATESQAGHSKKRKKSGTAKDTNPSQPLVSTPVVTEMHKEVQQATSGPSYLGVTGELRADPQLSSMKSTSHQELVFLASITVHSESALGHDASTDSTTEVDLVKSAPKDLLSQQEGKTQSAGDGLRTVQTGVETEKDANNEPEFDTSPEFISSDDVTGEIKLEDLSKLVKDVNIDTMELDSPKDDLWFKMMRKKKSMLNQQMKLKILQFQLLHFLNPSRFRN</sequence>
<feature type="compositionally biased region" description="Polar residues" evidence="1">
    <location>
        <begin position="296"/>
        <end position="320"/>
    </location>
</feature>
<reference evidence="2" key="2">
    <citation type="submission" date="2022-01" db="EMBL/GenBank/DDBJ databases">
        <authorList>
            <person name="Yamashiro T."/>
            <person name="Shiraishi A."/>
            <person name="Satake H."/>
            <person name="Nakayama K."/>
        </authorList>
    </citation>
    <scope>NUCLEOTIDE SEQUENCE</scope>
</reference>
<evidence type="ECO:0000313" key="3">
    <source>
        <dbReference type="Proteomes" id="UP001151760"/>
    </source>
</evidence>
<feature type="compositionally biased region" description="Low complexity" evidence="1">
    <location>
        <begin position="1"/>
        <end position="23"/>
    </location>
</feature>
<name>A0ABQ5FSV6_9ASTR</name>
<feature type="compositionally biased region" description="Basic and acidic residues" evidence="1">
    <location>
        <begin position="266"/>
        <end position="275"/>
    </location>
</feature>
<evidence type="ECO:0000256" key="1">
    <source>
        <dbReference type="SAM" id="MobiDB-lite"/>
    </source>
</evidence>
<keyword evidence="3" id="KW-1185">Reference proteome</keyword>
<feature type="region of interest" description="Disordered" evidence="1">
    <location>
        <begin position="266"/>
        <end position="345"/>
    </location>
</feature>
<accession>A0ABQ5FSV6</accession>
<proteinExistence type="predicted"/>
<gene>
    <name evidence="2" type="ORF">Tco_1017438</name>
</gene>
<comment type="caution">
    <text evidence="2">The sequence shown here is derived from an EMBL/GenBank/DDBJ whole genome shotgun (WGS) entry which is preliminary data.</text>
</comment>
<reference evidence="2" key="1">
    <citation type="journal article" date="2022" name="Int. J. Mol. Sci.">
        <title>Draft Genome of Tanacetum Coccineum: Genomic Comparison of Closely Related Tanacetum-Family Plants.</title>
        <authorList>
            <person name="Yamashiro T."/>
            <person name="Shiraishi A."/>
            <person name="Nakayama K."/>
            <person name="Satake H."/>
        </authorList>
    </citation>
    <scope>NUCLEOTIDE SEQUENCE</scope>
</reference>